<sequence length="188" mass="19180">MLVTSGLLLSACTDGAGGSGNAARSTPPPALPSLAAVGINTQAGPPPADPSEAPDGLKPVANLQYGDDELVLYTGGDMCGLTVARTDKPIIQLGTGWPTTTHDGASDLPDGPYQRVSSNATSGPASWAVLRCARDWMSVELQPGQQARLSRAIGPASTVTPTGGANRLVAVISPNQQIRQRVLTKLAS</sequence>
<name>A0ABS7R437_9ACTN</name>
<accession>A0ABS7R437</accession>
<proteinExistence type="predicted"/>
<evidence type="ECO:0000313" key="3">
    <source>
        <dbReference type="Proteomes" id="UP001198565"/>
    </source>
</evidence>
<protein>
    <recommendedName>
        <fullName evidence="4">Lipoprotein</fullName>
    </recommendedName>
</protein>
<reference evidence="2 3" key="1">
    <citation type="submission" date="2021-08" db="EMBL/GenBank/DDBJ databases">
        <title>Streptomyces sp. PTM05 isolated from lichen.</title>
        <authorList>
            <person name="Somphong A."/>
            <person name="Phongsopitanun W."/>
            <person name="Tanasupawat S."/>
        </authorList>
    </citation>
    <scope>NUCLEOTIDE SEQUENCE [LARGE SCALE GENOMIC DNA]</scope>
    <source>
        <strain evidence="2 3">Ptm05</strain>
    </source>
</reference>
<gene>
    <name evidence="2" type="ORF">K7472_31270</name>
</gene>
<dbReference type="RefSeq" id="WP_222982485.1">
    <property type="nucleotide sequence ID" value="NZ_JAINVZ010000040.1"/>
</dbReference>
<evidence type="ECO:0000256" key="1">
    <source>
        <dbReference type="SAM" id="MobiDB-lite"/>
    </source>
</evidence>
<keyword evidence="3" id="KW-1185">Reference proteome</keyword>
<comment type="caution">
    <text evidence="2">The sequence shown here is derived from an EMBL/GenBank/DDBJ whole genome shotgun (WGS) entry which is preliminary data.</text>
</comment>
<dbReference type="Proteomes" id="UP001198565">
    <property type="component" value="Unassembled WGS sequence"/>
</dbReference>
<feature type="region of interest" description="Disordered" evidence="1">
    <location>
        <begin position="14"/>
        <end position="58"/>
    </location>
</feature>
<dbReference type="EMBL" id="JAINVZ010000040">
    <property type="protein sequence ID" value="MBY8889290.1"/>
    <property type="molecule type" value="Genomic_DNA"/>
</dbReference>
<evidence type="ECO:0000313" key="2">
    <source>
        <dbReference type="EMBL" id="MBY8889290.1"/>
    </source>
</evidence>
<evidence type="ECO:0008006" key="4">
    <source>
        <dbReference type="Google" id="ProtNLM"/>
    </source>
</evidence>
<organism evidence="2 3">
    <name type="scientific">Streptantibioticus parmotrematis</name>
    <dbReference type="NCBI Taxonomy" id="2873249"/>
    <lineage>
        <taxon>Bacteria</taxon>
        <taxon>Bacillati</taxon>
        <taxon>Actinomycetota</taxon>
        <taxon>Actinomycetes</taxon>
        <taxon>Kitasatosporales</taxon>
        <taxon>Streptomycetaceae</taxon>
        <taxon>Streptantibioticus</taxon>
    </lineage>
</organism>